<gene>
    <name evidence="3" type="ORF">TSAR_012383</name>
</gene>
<feature type="domain" description="CCAAT-binding factor" evidence="2">
    <location>
        <begin position="516"/>
        <end position="557"/>
    </location>
</feature>
<dbReference type="InterPro" id="IPR005612">
    <property type="entry name" value="CCAAT-binding_factor"/>
</dbReference>
<dbReference type="OrthoDB" id="10263185at2759"/>
<evidence type="ECO:0000313" key="3">
    <source>
        <dbReference type="EMBL" id="OXU25550.1"/>
    </source>
</evidence>
<comment type="caution">
    <text evidence="3">The sequence shown here is derived from an EMBL/GenBank/DDBJ whole genome shotgun (WGS) entry which is preliminary data.</text>
</comment>
<evidence type="ECO:0000256" key="1">
    <source>
        <dbReference type="ARBA" id="ARBA00007797"/>
    </source>
</evidence>
<dbReference type="PANTHER" id="PTHR12455">
    <property type="entry name" value="NUCLEOLAR COMPLEX PROTEIN 4"/>
    <property type="match status" value="1"/>
</dbReference>
<organism evidence="3 4">
    <name type="scientific">Trichomalopsis sarcophagae</name>
    <dbReference type="NCBI Taxonomy" id="543379"/>
    <lineage>
        <taxon>Eukaryota</taxon>
        <taxon>Metazoa</taxon>
        <taxon>Ecdysozoa</taxon>
        <taxon>Arthropoda</taxon>
        <taxon>Hexapoda</taxon>
        <taxon>Insecta</taxon>
        <taxon>Pterygota</taxon>
        <taxon>Neoptera</taxon>
        <taxon>Endopterygota</taxon>
        <taxon>Hymenoptera</taxon>
        <taxon>Apocrita</taxon>
        <taxon>Proctotrupomorpha</taxon>
        <taxon>Chalcidoidea</taxon>
        <taxon>Pteromalidae</taxon>
        <taxon>Pteromalinae</taxon>
        <taxon>Trichomalopsis</taxon>
    </lineage>
</organism>
<reference evidence="3 4" key="1">
    <citation type="journal article" date="2017" name="Curr. Biol.">
        <title>The Evolution of Venom by Co-option of Single-Copy Genes.</title>
        <authorList>
            <person name="Martinson E.O."/>
            <person name="Mrinalini"/>
            <person name="Kelkar Y.D."/>
            <person name="Chang C.H."/>
            <person name="Werren J.H."/>
        </authorList>
    </citation>
    <scope>NUCLEOTIDE SEQUENCE [LARGE SCALE GENOMIC DNA]</scope>
    <source>
        <strain evidence="3 4">Alberta</strain>
        <tissue evidence="3">Whole body</tissue>
    </source>
</reference>
<protein>
    <recommendedName>
        <fullName evidence="2">CCAAT-binding factor domain-containing protein</fullName>
    </recommendedName>
</protein>
<evidence type="ECO:0000313" key="4">
    <source>
        <dbReference type="Proteomes" id="UP000215335"/>
    </source>
</evidence>
<proteinExistence type="inferred from homology"/>
<dbReference type="Pfam" id="PF03914">
    <property type="entry name" value="CBF"/>
    <property type="match status" value="2"/>
</dbReference>
<dbReference type="STRING" id="543379.A0A232F4Z6"/>
<dbReference type="GO" id="GO:0030692">
    <property type="term" value="C:Noc4p-Nop14p complex"/>
    <property type="evidence" value="ECO:0007669"/>
    <property type="project" value="TreeGrafter"/>
</dbReference>
<dbReference type="Proteomes" id="UP000215335">
    <property type="component" value="Unassembled WGS sequence"/>
</dbReference>
<feature type="domain" description="CCAAT-binding factor" evidence="2">
    <location>
        <begin position="312"/>
        <end position="466"/>
    </location>
</feature>
<evidence type="ECO:0000259" key="2">
    <source>
        <dbReference type="Pfam" id="PF03914"/>
    </source>
</evidence>
<dbReference type="GO" id="GO:0042254">
    <property type="term" value="P:ribosome biogenesis"/>
    <property type="evidence" value="ECO:0007669"/>
    <property type="project" value="InterPro"/>
</dbReference>
<dbReference type="GO" id="GO:0032040">
    <property type="term" value="C:small-subunit processome"/>
    <property type="evidence" value="ECO:0007669"/>
    <property type="project" value="TreeGrafter"/>
</dbReference>
<dbReference type="EMBL" id="NNAY01000998">
    <property type="protein sequence ID" value="OXU25550.1"/>
    <property type="molecule type" value="Genomic_DNA"/>
</dbReference>
<comment type="similarity">
    <text evidence="1">Belongs to the CBF/MAK21 family.</text>
</comment>
<keyword evidence="4" id="KW-1185">Reference proteome</keyword>
<accession>A0A232F4Z6</accession>
<name>A0A232F4Z6_9HYME</name>
<dbReference type="PANTHER" id="PTHR12455:SF0">
    <property type="entry name" value="NUCLEOLAR COMPLEX PROTEIN 4 HOMOLOG"/>
    <property type="match status" value="1"/>
</dbReference>
<dbReference type="InterPro" id="IPR027193">
    <property type="entry name" value="Noc4"/>
</dbReference>
<dbReference type="AlphaFoldDB" id="A0A232F4Z6"/>
<sequence length="613" mass="69504">MASSVGTAPGGAVAMTTPGQLKMSSKLLRQRAQEFLASRKHANNLVDIIGMWEGHTLACILTMETIFGELLKRGDMYVERTISLTISEPTAEMRYTNWLRNCYEEIWIKILNSMEDPRPAIQTQALTTAIKLMAAEGRTPLEPVENVEYYFPLHRLKLIIMKLLSPEKENFSLIARFQEISSYLDALFFTWKCLPALTPKRQPQHVYIRNLLEFVHKLPLPEENNSQNGNSNNPELLCGPQQAAGGFKCDYASAKKALNKVWSCIMHWELTPQIHKQLLIVLLERVMPHLEKPVLMTDFLMDSLDADGPIGLLALQGVFVLVTKHNLEYPNIFTKLYSMFEPEIFHTKYKARLFYLSDLFLSSTHLPEALVAAFAKRLSRLTLVAPPEDILIILLFIGNLLLRHPGLKRLIDHPQNHQLISKEETGAGDPFLMEERDPLQSNALLSSLWEIKALQCHILPSVATAARFIRDPLPSVEYDMASDLERTGGHSFDREIKNKVKDIMLTFERPSSMALPKEGDPFLMEERDPLQSNALLSSLWEIKALQCHILPSVATAARFIRDPLPSVEYDMASDLERTGGHSFDREIKNKVKDIMLTFERPSSMALPKGQPLP</sequence>